<dbReference type="InterPro" id="IPR003737">
    <property type="entry name" value="GlcNAc_PI_deacetylase-related"/>
</dbReference>
<keyword evidence="2" id="KW-1185">Reference proteome</keyword>
<evidence type="ECO:0000313" key="2">
    <source>
        <dbReference type="Proteomes" id="UP000193334"/>
    </source>
</evidence>
<sequence length="288" mass="33625">MIYSEKFKTKTEYVRLVGDERRTGETLADVSRSWQGERERFLFISPHDDDVLLGAGLFMQLAVKEKVPVYIMIVTDGSMGYCDENEKNSITELRKKETYDCYMSLGIPRENIIWLGFQDCRLNSFQGRRFDNSEMSLKGAVGLQNSFTHWIRKIAPTQCFLPTSSDIHPDHKIVHQEFLISLFHAAGDIWPELGEPVSKVPYVHEMGVYCDFPTPPHLRVKAPFSMLEKKVQAAEKFKSQRQVSSLIEIVRKSGPYEYLRELKYKLYHPEAYYAMFERSHHYYLQGQR</sequence>
<accession>A0A1W6LLR2</accession>
<proteinExistence type="predicted"/>
<name>A0A1W6LLR2_9BACT</name>
<dbReference type="RefSeq" id="WP_085755385.1">
    <property type="nucleotide sequence ID" value="NZ_CP021023.1"/>
</dbReference>
<dbReference type="KEGG" id="pbp:STSP1_01085"/>
<dbReference type="EMBL" id="CP021023">
    <property type="protein sequence ID" value="ARN56696.1"/>
    <property type="molecule type" value="Genomic_DNA"/>
</dbReference>
<dbReference type="STRING" id="1941349.STSP1_01085"/>
<dbReference type="InterPro" id="IPR024078">
    <property type="entry name" value="LmbE-like_dom_sf"/>
</dbReference>
<dbReference type="Proteomes" id="UP000193334">
    <property type="component" value="Chromosome"/>
</dbReference>
<dbReference type="SUPFAM" id="SSF102588">
    <property type="entry name" value="LmbE-like"/>
    <property type="match status" value="1"/>
</dbReference>
<dbReference type="OrthoDB" id="9790023at2"/>
<organism evidence="1 2">
    <name type="scientific">Sedimentisphaera salicampi</name>
    <dbReference type="NCBI Taxonomy" id="1941349"/>
    <lineage>
        <taxon>Bacteria</taxon>
        <taxon>Pseudomonadati</taxon>
        <taxon>Planctomycetota</taxon>
        <taxon>Phycisphaerae</taxon>
        <taxon>Sedimentisphaerales</taxon>
        <taxon>Sedimentisphaeraceae</taxon>
        <taxon>Sedimentisphaera</taxon>
    </lineage>
</organism>
<dbReference type="Gene3D" id="3.40.50.10320">
    <property type="entry name" value="LmbE-like"/>
    <property type="match status" value="1"/>
</dbReference>
<dbReference type="Pfam" id="PF02585">
    <property type="entry name" value="PIG-L"/>
    <property type="match status" value="1"/>
</dbReference>
<gene>
    <name evidence="1" type="ORF">STSP1_01085</name>
</gene>
<evidence type="ECO:0000313" key="1">
    <source>
        <dbReference type="EMBL" id="ARN56696.1"/>
    </source>
</evidence>
<protein>
    <submittedName>
        <fullName evidence="1">Bacillithiol biosynthesis deacetylase BshB1</fullName>
    </submittedName>
</protein>
<dbReference type="AlphaFoldDB" id="A0A1W6LLR2"/>
<reference evidence="2" key="1">
    <citation type="submission" date="2017-04" db="EMBL/GenBank/DDBJ databases">
        <title>Comparative genomics and description of representatives of a novel lineage of planctomycetes thriving in anoxic sediments.</title>
        <authorList>
            <person name="Spring S."/>
            <person name="Bunk B."/>
            <person name="Sproer C."/>
        </authorList>
    </citation>
    <scope>NUCLEOTIDE SEQUENCE [LARGE SCALE GENOMIC DNA]</scope>
    <source>
        <strain evidence="2">ST-PulAB-D4</strain>
    </source>
</reference>